<dbReference type="STRING" id="4096.A0A1U7X5T1"/>
<dbReference type="SUPFAM" id="SSF54160">
    <property type="entry name" value="Chromo domain-like"/>
    <property type="match status" value="1"/>
</dbReference>
<evidence type="ECO:0000313" key="3">
    <source>
        <dbReference type="RefSeq" id="XP_009787457.1"/>
    </source>
</evidence>
<keyword evidence="2" id="KW-1185">Reference proteome</keyword>
<dbReference type="RefSeq" id="XP_009787457.1">
    <property type="nucleotide sequence ID" value="XM_009789155.1"/>
</dbReference>
<dbReference type="eggNOG" id="KOG0017">
    <property type="taxonomic scope" value="Eukaryota"/>
</dbReference>
<reference evidence="2" key="1">
    <citation type="journal article" date="2013" name="Genome Biol.">
        <title>Reference genomes and transcriptomes of Nicotiana sylvestris and Nicotiana tomentosiformis.</title>
        <authorList>
            <person name="Sierro N."/>
            <person name="Battey J.N."/>
            <person name="Ouadi S."/>
            <person name="Bovet L."/>
            <person name="Goepfert S."/>
            <person name="Bakaher N."/>
            <person name="Peitsch M.C."/>
            <person name="Ivanov N.V."/>
        </authorList>
    </citation>
    <scope>NUCLEOTIDE SEQUENCE [LARGE SCALE GENOMIC DNA]</scope>
</reference>
<accession>A0A1U7X5T1</accession>
<gene>
    <name evidence="3" type="primary">LOC104235397</name>
</gene>
<name>A0A1U7X5T1_NICSY</name>
<evidence type="ECO:0000259" key="1">
    <source>
        <dbReference type="Pfam" id="PF24626"/>
    </source>
</evidence>
<sequence length="187" mass="21303">MAPYEALYGRQCRSPVGWFEPGEASIYGWKAVFAPGFTHERCDEVWEEGQLSPRYIGPFEILERVGGVSYKLALPPSLSAVHSVFHVSLLQKYYGDPSHVIDFSSVQLDKDLTYIEEPVAILDRHVQKLRSKNIVSKKVQWRGHPVEEATWEIEHDMQSHYPHLFNTSASYRSFGLGNMPGFEFGSP</sequence>
<dbReference type="Pfam" id="PF24626">
    <property type="entry name" value="SH3_Tf2-1"/>
    <property type="match status" value="1"/>
</dbReference>
<protein>
    <submittedName>
        <fullName evidence="3">Uncharacterized protein LOC104235397</fullName>
    </submittedName>
</protein>
<organism evidence="2 3">
    <name type="scientific">Nicotiana sylvestris</name>
    <name type="common">Wood tobacco</name>
    <name type="synonym">South American tobacco</name>
    <dbReference type="NCBI Taxonomy" id="4096"/>
    <lineage>
        <taxon>Eukaryota</taxon>
        <taxon>Viridiplantae</taxon>
        <taxon>Streptophyta</taxon>
        <taxon>Embryophyta</taxon>
        <taxon>Tracheophyta</taxon>
        <taxon>Spermatophyta</taxon>
        <taxon>Magnoliopsida</taxon>
        <taxon>eudicotyledons</taxon>
        <taxon>Gunneridae</taxon>
        <taxon>Pentapetalae</taxon>
        <taxon>asterids</taxon>
        <taxon>lamiids</taxon>
        <taxon>Solanales</taxon>
        <taxon>Solanaceae</taxon>
        <taxon>Nicotianoideae</taxon>
        <taxon>Nicotianeae</taxon>
        <taxon>Nicotiana</taxon>
    </lineage>
</organism>
<feature type="domain" description="Tf2-1-like SH3-like" evidence="1">
    <location>
        <begin position="47"/>
        <end position="93"/>
    </location>
</feature>
<proteinExistence type="predicted"/>
<dbReference type="InterPro" id="IPR016197">
    <property type="entry name" value="Chromo-like_dom_sf"/>
</dbReference>
<dbReference type="Proteomes" id="UP000189701">
    <property type="component" value="Unplaced"/>
</dbReference>
<reference evidence="3" key="2">
    <citation type="submission" date="2025-08" db="UniProtKB">
        <authorList>
            <consortium name="RefSeq"/>
        </authorList>
    </citation>
    <scope>IDENTIFICATION</scope>
    <source>
        <tissue evidence="3">Leaf</tissue>
    </source>
</reference>
<dbReference type="AlphaFoldDB" id="A0A1U7X5T1"/>
<dbReference type="InterPro" id="IPR056924">
    <property type="entry name" value="SH3_Tf2-1"/>
</dbReference>
<evidence type="ECO:0000313" key="2">
    <source>
        <dbReference type="Proteomes" id="UP000189701"/>
    </source>
</evidence>
<dbReference type="PANTHER" id="PTHR46148:SF60">
    <property type="entry name" value="CHROMO DOMAIN-CONTAINING PROTEIN"/>
    <property type="match status" value="1"/>
</dbReference>
<dbReference type="PANTHER" id="PTHR46148">
    <property type="entry name" value="CHROMO DOMAIN-CONTAINING PROTEIN"/>
    <property type="match status" value="1"/>
</dbReference>